<dbReference type="AlphaFoldDB" id="A0AAD9HGD6"/>
<organism evidence="2 3">
    <name type="scientific">Colletotrichum zoysiae</name>
    <dbReference type="NCBI Taxonomy" id="1216348"/>
    <lineage>
        <taxon>Eukaryota</taxon>
        <taxon>Fungi</taxon>
        <taxon>Dikarya</taxon>
        <taxon>Ascomycota</taxon>
        <taxon>Pezizomycotina</taxon>
        <taxon>Sordariomycetes</taxon>
        <taxon>Hypocreomycetidae</taxon>
        <taxon>Glomerellales</taxon>
        <taxon>Glomerellaceae</taxon>
        <taxon>Colletotrichum</taxon>
        <taxon>Colletotrichum graminicola species complex</taxon>
    </lineage>
</organism>
<keyword evidence="1" id="KW-0812">Transmembrane</keyword>
<keyword evidence="1" id="KW-1133">Transmembrane helix</keyword>
<evidence type="ECO:0000256" key="1">
    <source>
        <dbReference type="SAM" id="Phobius"/>
    </source>
</evidence>
<feature type="transmembrane region" description="Helical" evidence="1">
    <location>
        <begin position="253"/>
        <end position="275"/>
    </location>
</feature>
<gene>
    <name evidence="2" type="ORF">LX32DRAFT_618604</name>
</gene>
<accession>A0AAD9HGD6</accession>
<feature type="transmembrane region" description="Helical" evidence="1">
    <location>
        <begin position="212"/>
        <end position="233"/>
    </location>
</feature>
<keyword evidence="3" id="KW-1185">Reference proteome</keyword>
<dbReference type="Pfam" id="PF20246">
    <property type="entry name" value="DUF6601"/>
    <property type="match status" value="1"/>
</dbReference>
<dbReference type="PANTHER" id="PTHR34414:SF1">
    <property type="entry name" value="SUBTILISIN-LIKE SERINE PROTEASE"/>
    <property type="match status" value="1"/>
</dbReference>
<keyword evidence="1" id="KW-0472">Membrane</keyword>
<evidence type="ECO:0000313" key="2">
    <source>
        <dbReference type="EMBL" id="KAK2028621.1"/>
    </source>
</evidence>
<comment type="caution">
    <text evidence="2">The sequence shown here is derived from an EMBL/GenBank/DDBJ whole genome shotgun (WGS) entry which is preliminary data.</text>
</comment>
<sequence length="292" mass="33717">MGSERVPFTLQDQLWPGTAKHTVPGQPCLLMNDIPAVNEFLQRELSVERLNELYFMLFLVSKRSNISPLHHQAIKGRKIVITERPDLHLVWYYERILIKPIPSCLLSFSFFDSVLGPGCNQRSAAYGFLRTYASLVVHETDFNIAKETGLVPAEVKWESWCRFMCNIAEIKDDCVAPRYHYGELRLTRLNFYSKLFLRGWDYLETNHQYLDYFSQFLAPYLFVFGAVTVVLAAMQTTLTADPDSLSRSTTSSFCTFSIVLVSCGLLFFPVLYFAFQVRELALFLFYKQKAKN</sequence>
<dbReference type="InterPro" id="IPR046536">
    <property type="entry name" value="DUF6601"/>
</dbReference>
<name>A0AAD9HGD6_9PEZI</name>
<dbReference type="Proteomes" id="UP001232148">
    <property type="component" value="Unassembled WGS sequence"/>
</dbReference>
<protein>
    <recommendedName>
        <fullName evidence="4">Subtilisin-like serine protease</fullName>
    </recommendedName>
</protein>
<dbReference type="EMBL" id="MU842875">
    <property type="protein sequence ID" value="KAK2028621.1"/>
    <property type="molecule type" value="Genomic_DNA"/>
</dbReference>
<proteinExistence type="predicted"/>
<dbReference type="PANTHER" id="PTHR34414">
    <property type="entry name" value="HET DOMAIN-CONTAINING PROTEIN-RELATED"/>
    <property type="match status" value="1"/>
</dbReference>
<evidence type="ECO:0000313" key="3">
    <source>
        <dbReference type="Proteomes" id="UP001232148"/>
    </source>
</evidence>
<evidence type="ECO:0008006" key="4">
    <source>
        <dbReference type="Google" id="ProtNLM"/>
    </source>
</evidence>
<reference evidence="2" key="1">
    <citation type="submission" date="2021-06" db="EMBL/GenBank/DDBJ databases">
        <title>Comparative genomics, transcriptomics and evolutionary studies reveal genomic signatures of adaptation to plant cell wall in hemibiotrophic fungi.</title>
        <authorList>
            <consortium name="DOE Joint Genome Institute"/>
            <person name="Baroncelli R."/>
            <person name="Diaz J.F."/>
            <person name="Benocci T."/>
            <person name="Peng M."/>
            <person name="Battaglia E."/>
            <person name="Haridas S."/>
            <person name="Andreopoulos W."/>
            <person name="Labutti K."/>
            <person name="Pangilinan J."/>
            <person name="Floch G.L."/>
            <person name="Makela M.R."/>
            <person name="Henrissat B."/>
            <person name="Grigoriev I.V."/>
            <person name="Crouch J.A."/>
            <person name="De Vries R.P."/>
            <person name="Sukno S.A."/>
            <person name="Thon M.R."/>
        </authorList>
    </citation>
    <scope>NUCLEOTIDE SEQUENCE</scope>
    <source>
        <strain evidence="2">MAFF235873</strain>
    </source>
</reference>